<reference evidence="5" key="1">
    <citation type="submission" date="2022-05" db="EMBL/GenBank/DDBJ databases">
        <title>Comparative Genomics of Spacecraft Associated Microbes.</title>
        <authorList>
            <person name="Tran M.T."/>
            <person name="Wright A."/>
            <person name="Seuylemezian A."/>
            <person name="Eisen J."/>
            <person name="Coil D."/>
        </authorList>
    </citation>
    <scope>NUCLEOTIDE SEQUENCE</scope>
    <source>
        <strain evidence="5">214.1.1</strain>
    </source>
</reference>
<comment type="subcellular location">
    <subcellularLocation>
        <location evidence="1">Endomembrane system</location>
        <topology evidence="1">Multi-pass membrane protein</topology>
    </subcellularLocation>
</comment>
<feature type="transmembrane region" description="Helical" evidence="3">
    <location>
        <begin position="98"/>
        <end position="116"/>
    </location>
</feature>
<protein>
    <submittedName>
        <fullName evidence="5">DMT family transporter</fullName>
    </submittedName>
</protein>
<keyword evidence="3" id="KW-1133">Transmembrane helix</keyword>
<feature type="transmembrane region" description="Helical" evidence="3">
    <location>
        <begin position="153"/>
        <end position="171"/>
    </location>
</feature>
<comment type="caution">
    <text evidence="5">The sequence shown here is derived from an EMBL/GenBank/DDBJ whole genome shotgun (WGS) entry which is preliminary data.</text>
</comment>
<dbReference type="PANTHER" id="PTHR22911:SF137">
    <property type="entry name" value="SOLUTE CARRIER FAMILY 35 MEMBER G2-RELATED"/>
    <property type="match status" value="1"/>
</dbReference>
<feature type="domain" description="EamA" evidence="4">
    <location>
        <begin position="2"/>
        <end position="137"/>
    </location>
</feature>
<proteinExistence type="inferred from homology"/>
<feature type="transmembrane region" description="Helical" evidence="3">
    <location>
        <begin position="275"/>
        <end position="293"/>
    </location>
</feature>
<name>A0A9X2DQ42_9BACI</name>
<evidence type="ECO:0000256" key="2">
    <source>
        <dbReference type="ARBA" id="ARBA00007362"/>
    </source>
</evidence>
<dbReference type="Pfam" id="PF00892">
    <property type="entry name" value="EamA"/>
    <property type="match status" value="2"/>
</dbReference>
<dbReference type="InterPro" id="IPR000620">
    <property type="entry name" value="EamA_dom"/>
</dbReference>
<dbReference type="RefSeq" id="WP_251222608.1">
    <property type="nucleotide sequence ID" value="NZ_JAMBOL010000003.1"/>
</dbReference>
<sequence>MGFLIAGLSAVFYSLSNVLMKKGMRHSATDNGMLITLCINICLLGSLLGISRWLAPVNGNTGDEMGLWLFLAAGFLTAFLGRMMLFNGIRKIGSSRAAGIKNSAPIFTVMFAIIILDETIIGVTWLGIGLIFLGLFVQGYVLFHNEGSKVDQFGFLISLGAALGFGIGQGVRKQALDYFPDPFAGAFFGALAALISFVLITAFKRELLQTIKNNVTLPNRYYILGGIFTSLALLSFFISISFIQVAYAGAILAIEPIVTIMLSKVMLGSEEKVTVPLLVCACLIFLGAGMISLTA</sequence>
<feature type="transmembrane region" description="Helical" evidence="3">
    <location>
        <begin position="183"/>
        <end position="200"/>
    </location>
</feature>
<dbReference type="SUPFAM" id="SSF103481">
    <property type="entry name" value="Multidrug resistance efflux transporter EmrE"/>
    <property type="match status" value="2"/>
</dbReference>
<evidence type="ECO:0000313" key="6">
    <source>
        <dbReference type="Proteomes" id="UP001139179"/>
    </source>
</evidence>
<dbReference type="PANTHER" id="PTHR22911">
    <property type="entry name" value="ACYL-MALONYL CONDENSING ENZYME-RELATED"/>
    <property type="match status" value="1"/>
</dbReference>
<dbReference type="GO" id="GO:0016020">
    <property type="term" value="C:membrane"/>
    <property type="evidence" value="ECO:0007669"/>
    <property type="project" value="InterPro"/>
</dbReference>
<feature type="domain" description="EamA" evidence="4">
    <location>
        <begin position="153"/>
        <end position="292"/>
    </location>
</feature>
<feature type="transmembrane region" description="Helical" evidence="3">
    <location>
        <begin position="221"/>
        <end position="240"/>
    </location>
</feature>
<evidence type="ECO:0000259" key="4">
    <source>
        <dbReference type="Pfam" id="PF00892"/>
    </source>
</evidence>
<feature type="transmembrane region" description="Helical" evidence="3">
    <location>
        <begin position="122"/>
        <end position="141"/>
    </location>
</feature>
<feature type="transmembrane region" description="Helical" evidence="3">
    <location>
        <begin position="67"/>
        <end position="86"/>
    </location>
</feature>
<keyword evidence="3" id="KW-0812">Transmembrane</keyword>
<gene>
    <name evidence="5" type="ORF">M3202_06935</name>
</gene>
<accession>A0A9X2DQ42</accession>
<feature type="transmembrane region" description="Helical" evidence="3">
    <location>
        <begin position="32"/>
        <end position="55"/>
    </location>
</feature>
<organism evidence="5 6">
    <name type="scientific">Halalkalibacter oceani</name>
    <dbReference type="NCBI Taxonomy" id="1653776"/>
    <lineage>
        <taxon>Bacteria</taxon>
        <taxon>Bacillati</taxon>
        <taxon>Bacillota</taxon>
        <taxon>Bacilli</taxon>
        <taxon>Bacillales</taxon>
        <taxon>Bacillaceae</taxon>
        <taxon>Halalkalibacter</taxon>
    </lineage>
</organism>
<evidence type="ECO:0000256" key="1">
    <source>
        <dbReference type="ARBA" id="ARBA00004127"/>
    </source>
</evidence>
<evidence type="ECO:0000313" key="5">
    <source>
        <dbReference type="EMBL" id="MCM3713815.1"/>
    </source>
</evidence>
<keyword evidence="3" id="KW-0472">Membrane</keyword>
<feature type="transmembrane region" description="Helical" evidence="3">
    <location>
        <begin position="246"/>
        <end position="263"/>
    </location>
</feature>
<evidence type="ECO:0000256" key="3">
    <source>
        <dbReference type="SAM" id="Phobius"/>
    </source>
</evidence>
<keyword evidence="6" id="KW-1185">Reference proteome</keyword>
<comment type="similarity">
    <text evidence="2">Belongs to the EamA transporter family.</text>
</comment>
<dbReference type="InterPro" id="IPR037185">
    <property type="entry name" value="EmrE-like"/>
</dbReference>
<dbReference type="AlphaFoldDB" id="A0A9X2DQ42"/>
<dbReference type="EMBL" id="JAMBOL010000003">
    <property type="protein sequence ID" value="MCM3713815.1"/>
    <property type="molecule type" value="Genomic_DNA"/>
</dbReference>
<dbReference type="Proteomes" id="UP001139179">
    <property type="component" value="Unassembled WGS sequence"/>
</dbReference>